<evidence type="ECO:0000256" key="1">
    <source>
        <dbReference type="SAM" id="SignalP"/>
    </source>
</evidence>
<evidence type="ECO:0000313" key="3">
    <source>
        <dbReference type="Proteomes" id="UP000593562"/>
    </source>
</evidence>
<dbReference type="AlphaFoldDB" id="A0A7J7CHU1"/>
<reference evidence="2 3" key="1">
    <citation type="journal article" date="2020" name="Nat. Commun.">
        <title>Genome of Tripterygium wilfordii and identification of cytochrome P450 involved in triptolide biosynthesis.</title>
        <authorList>
            <person name="Tu L."/>
            <person name="Su P."/>
            <person name="Zhang Z."/>
            <person name="Gao L."/>
            <person name="Wang J."/>
            <person name="Hu T."/>
            <person name="Zhou J."/>
            <person name="Zhang Y."/>
            <person name="Zhao Y."/>
            <person name="Liu Y."/>
            <person name="Song Y."/>
            <person name="Tong Y."/>
            <person name="Lu Y."/>
            <person name="Yang J."/>
            <person name="Xu C."/>
            <person name="Jia M."/>
            <person name="Peters R.J."/>
            <person name="Huang L."/>
            <person name="Gao W."/>
        </authorList>
    </citation>
    <scope>NUCLEOTIDE SEQUENCE [LARGE SCALE GENOMIC DNA]</scope>
    <source>
        <strain evidence="3">cv. XIE 37</strain>
        <tissue evidence="2">Leaf</tissue>
    </source>
</reference>
<evidence type="ECO:0000313" key="2">
    <source>
        <dbReference type="EMBL" id="KAF5733599.1"/>
    </source>
</evidence>
<feature type="signal peptide" evidence="1">
    <location>
        <begin position="1"/>
        <end position="21"/>
    </location>
</feature>
<dbReference type="EMBL" id="JAAARO010000016">
    <property type="protein sequence ID" value="KAF5733599.1"/>
    <property type="molecule type" value="Genomic_DNA"/>
</dbReference>
<gene>
    <name evidence="2" type="ORF">HS088_TW16G00039</name>
</gene>
<feature type="chain" id="PRO_5029544302" evidence="1">
    <location>
        <begin position="22"/>
        <end position="62"/>
    </location>
</feature>
<proteinExistence type="predicted"/>
<dbReference type="Proteomes" id="UP000593562">
    <property type="component" value="Unassembled WGS sequence"/>
</dbReference>
<sequence>MAAPTLLLLGSLAMLFAFAFASDPSSLQDFCVADPMSPGALAYNGFPDSIPIRSVIYEIWSI</sequence>
<dbReference type="InParanoid" id="A0A7J7CHU1"/>
<keyword evidence="1" id="KW-0732">Signal</keyword>
<keyword evidence="3" id="KW-1185">Reference proteome</keyword>
<comment type="caution">
    <text evidence="2">The sequence shown here is derived from an EMBL/GenBank/DDBJ whole genome shotgun (WGS) entry which is preliminary data.</text>
</comment>
<accession>A0A7J7CHU1</accession>
<name>A0A7J7CHU1_TRIWF</name>
<protein>
    <submittedName>
        <fullName evidence="2">Putative germin-like protein 12-4</fullName>
    </submittedName>
</protein>
<organism evidence="2 3">
    <name type="scientific">Tripterygium wilfordii</name>
    <name type="common">Thunder God vine</name>
    <dbReference type="NCBI Taxonomy" id="458696"/>
    <lineage>
        <taxon>Eukaryota</taxon>
        <taxon>Viridiplantae</taxon>
        <taxon>Streptophyta</taxon>
        <taxon>Embryophyta</taxon>
        <taxon>Tracheophyta</taxon>
        <taxon>Spermatophyta</taxon>
        <taxon>Magnoliopsida</taxon>
        <taxon>eudicotyledons</taxon>
        <taxon>Gunneridae</taxon>
        <taxon>Pentapetalae</taxon>
        <taxon>rosids</taxon>
        <taxon>fabids</taxon>
        <taxon>Celastrales</taxon>
        <taxon>Celastraceae</taxon>
        <taxon>Tripterygium</taxon>
    </lineage>
</organism>